<sequence>MLAVASASRISGRTAGRAVVVRARHAVVASKPHVSVRTVQSIAQTDRDTITRLLYSIGTKREVERHLRIFSSSSHPSQPAKFAVIKIGGAVLDQLDELALSLSFLYRVGLYPVVLHGAGPQLNSIIEREGVIPDYIDGIRVTDAKTLQIARRVFLEENLKLVGALEKLGTRARPITSGVFTADYLDKEKYGLVGKITKIDKRPLEASIRAGALPILTSLAESPDGQILNVNADIAAGELAKELEPLKIVFLNEKGGLFHGVTGEKLSVINLDEEYDQLMKEPWVKYGTKLKLREFKELLEHLPRSSSVAVISAAMLQKELFTDSGAGTLIRRGYKLFKHDSIESLGADRFRQVIHDRDPEVLSGFQSVTGVLTEMKNTPYTIYGDEPLDVVAVVSHPPGETPVLTKLLPSRAGVLNNVMDNVFSAIKKDHRRLFWTAQADDENRGWHFERADGSFTRAGKSLFWYGVQDVAEVERIVNEFEEKGRIARVYLPVGPSAPPRRATKPDDVATPSGTRAYSTNVRRAARGYATMAEPPTPAGPVSTEIKRLGLIGARGYTGQALTTLLSSHPYLDLTHVSSRQLAGMPLGGYTKARVTYSNLSAGEVEAMEAAGEVDAWVMALPNGVCKPFVDAVDRGAAQRKGGAAAGSVVVDLSADFRFEEGWTYGLPGEASQLYGRSAIRKSKRISNPGCYATSAQMLIAPLVEHVAPGVLPTVFGLSGYSGAGTVMVKNPDGAPASAPKVAPESLGGGVRPYALTGHIHEREAGHHLSRLLPSDGSGMKIAFVPAVTPWFSGIISTASIPLRERMSAKEVAALFAERYKGEPLVRILPGVPALGDIENRHTWSAGGFQTSSEGDRVVVVGGLDNLLKGAATQCMQNLNLALGYDEFAGIPTN</sequence>
<dbReference type="Proteomes" id="UP000620124">
    <property type="component" value="Unassembled WGS sequence"/>
</dbReference>
<keyword evidence="17 19" id="KW-0511">Multifunctional enzyme</keyword>
<keyword evidence="12 19" id="KW-0067">ATP-binding</keyword>
<evidence type="ECO:0000256" key="21">
    <source>
        <dbReference type="SAM" id="MobiDB-lite"/>
    </source>
</evidence>
<evidence type="ECO:0000256" key="13">
    <source>
        <dbReference type="ARBA" id="ARBA00022857"/>
    </source>
</evidence>
<dbReference type="PIRSF" id="PIRSF036440">
    <property type="entry name" value="ARG5-6"/>
    <property type="match status" value="1"/>
</dbReference>
<dbReference type="InterPro" id="IPR036393">
    <property type="entry name" value="AceGlu_kinase-like_sf"/>
</dbReference>
<dbReference type="InterPro" id="IPR006855">
    <property type="entry name" value="Vertebrate-like_GNAT_dom"/>
</dbReference>
<dbReference type="Gene3D" id="3.30.360.10">
    <property type="entry name" value="Dihydrodipicolinate Reductase, domain 2"/>
    <property type="match status" value="1"/>
</dbReference>
<dbReference type="InterPro" id="IPR041734">
    <property type="entry name" value="NAGK-fArgBP"/>
</dbReference>
<dbReference type="Pfam" id="PF01118">
    <property type="entry name" value="Semialdhyde_dh"/>
    <property type="match status" value="1"/>
</dbReference>
<dbReference type="InterPro" id="IPR036291">
    <property type="entry name" value="NAD(P)-bd_dom_sf"/>
</dbReference>
<gene>
    <name evidence="23" type="ORF">MVEN_00205400</name>
</gene>
<dbReference type="GO" id="GO:0003942">
    <property type="term" value="F:N-acetyl-gamma-glutamyl-phosphate reductase activity"/>
    <property type="evidence" value="ECO:0007669"/>
    <property type="project" value="UniProtKB-UniRule"/>
</dbReference>
<dbReference type="PROSITE" id="PS51731">
    <property type="entry name" value="GNAT_NAGS"/>
    <property type="match status" value="1"/>
</dbReference>
<evidence type="ECO:0000256" key="15">
    <source>
        <dbReference type="ARBA" id="ARBA00023002"/>
    </source>
</evidence>
<dbReference type="InterPro" id="IPR058924">
    <property type="entry name" value="AGPR_dimerisation_dom"/>
</dbReference>
<evidence type="ECO:0000256" key="4">
    <source>
        <dbReference type="ARBA" id="ARBA00006830"/>
    </source>
</evidence>
<keyword evidence="8 19" id="KW-0028">Amino-acid biosynthesis</keyword>
<keyword evidence="15 19" id="KW-0560">Oxidoreductase</keyword>
<evidence type="ECO:0000256" key="11">
    <source>
        <dbReference type="ARBA" id="ARBA00022777"/>
    </source>
</evidence>
<proteinExistence type="inferred from homology"/>
<keyword evidence="24" id="KW-1185">Reference proteome</keyword>
<evidence type="ECO:0000256" key="17">
    <source>
        <dbReference type="ARBA" id="ARBA00023268"/>
    </source>
</evidence>
<feature type="region of interest" description="Disordered" evidence="21">
    <location>
        <begin position="492"/>
        <end position="516"/>
    </location>
</feature>
<dbReference type="AlphaFoldDB" id="A0A8H7DE44"/>
<comment type="subcellular location">
    <subcellularLocation>
        <location evidence="1 19">Mitochondrion</location>
    </subcellularLocation>
</comment>
<keyword evidence="13 19" id="KW-0521">NADP</keyword>
<dbReference type="PANTHER" id="PTHR23342">
    <property type="entry name" value="N-ACETYLGLUTAMATE SYNTHASE"/>
    <property type="match status" value="1"/>
</dbReference>
<evidence type="ECO:0000256" key="3">
    <source>
        <dbReference type="ARBA" id="ARBA00004862"/>
    </source>
</evidence>
<comment type="pathway">
    <text evidence="3 19">Amino-acid biosynthesis; L-arginine biosynthesis; N(2)-acetyl-L-ornithine from L-glutamate: step 3/4.</text>
</comment>
<keyword evidence="10 19" id="KW-0547">Nucleotide-binding</keyword>
<evidence type="ECO:0000256" key="14">
    <source>
        <dbReference type="ARBA" id="ARBA00022946"/>
    </source>
</evidence>
<dbReference type="InterPro" id="IPR000706">
    <property type="entry name" value="AGPR_type-1"/>
</dbReference>
<evidence type="ECO:0000313" key="23">
    <source>
        <dbReference type="EMBL" id="KAF7368803.1"/>
    </source>
</evidence>
<dbReference type="InterPro" id="IPR023013">
    <property type="entry name" value="AGPR_AS"/>
</dbReference>
<evidence type="ECO:0000259" key="22">
    <source>
        <dbReference type="PROSITE" id="PS51731"/>
    </source>
</evidence>
<dbReference type="FunFam" id="3.40.1160.10:FF:000046">
    <property type="entry name" value="N-acetylglutamate kinase / N-acetylglutamate synthase"/>
    <property type="match status" value="1"/>
</dbReference>
<dbReference type="Gene3D" id="3.40.630.30">
    <property type="match status" value="1"/>
</dbReference>
<keyword evidence="7 19" id="KW-0055">Arginine biosynthesis</keyword>
<dbReference type="CDD" id="cd04252">
    <property type="entry name" value="AAK_NAGK-fArgBP"/>
    <property type="match status" value="1"/>
</dbReference>
<feature type="domain" description="N-acetyltransferase" evidence="22">
    <location>
        <begin position="334"/>
        <end position="488"/>
    </location>
</feature>
<keyword evidence="14" id="KW-0809">Transit peptide</keyword>
<comment type="similarity">
    <text evidence="5 19">In the C-terminal section; belongs to the NAGSA dehydrogenase family.</text>
</comment>
<dbReference type="InterPro" id="IPR011241">
    <property type="entry name" value="NAGK/NAGSA"/>
</dbReference>
<evidence type="ECO:0000256" key="20">
    <source>
        <dbReference type="PROSITE-ProRule" id="PRU10010"/>
    </source>
</evidence>
<evidence type="ECO:0000256" key="10">
    <source>
        <dbReference type="ARBA" id="ARBA00022741"/>
    </source>
</evidence>
<dbReference type="UniPathway" id="UPA00068">
    <property type="reaction ID" value="UER00107"/>
</dbReference>
<keyword evidence="9 19" id="KW-0808">Transferase</keyword>
<evidence type="ECO:0000256" key="6">
    <source>
        <dbReference type="ARBA" id="ARBA00013065"/>
    </source>
</evidence>
<dbReference type="PANTHER" id="PTHR23342:SF0">
    <property type="entry name" value="N-ACETYLGLUTAMATE SYNTHASE, MITOCHONDRIAL"/>
    <property type="match status" value="1"/>
</dbReference>
<dbReference type="SUPFAM" id="SSF55347">
    <property type="entry name" value="Glyceraldehyde-3-phosphate dehydrogenase-like, C-terminal domain"/>
    <property type="match status" value="1"/>
</dbReference>
<evidence type="ECO:0000256" key="2">
    <source>
        <dbReference type="ARBA" id="ARBA00004828"/>
    </source>
</evidence>
<dbReference type="InterPro" id="IPR001048">
    <property type="entry name" value="Asp/Glu/Uridylate_kinase"/>
</dbReference>
<comment type="similarity">
    <text evidence="4 19">In the N-terminal section; belongs to the acetylglutamate kinase family.</text>
</comment>
<reference evidence="23" key="1">
    <citation type="submission" date="2020-05" db="EMBL/GenBank/DDBJ databases">
        <title>Mycena genomes resolve the evolution of fungal bioluminescence.</title>
        <authorList>
            <person name="Tsai I.J."/>
        </authorList>
    </citation>
    <scope>NUCLEOTIDE SEQUENCE</scope>
    <source>
        <strain evidence="23">CCC161011</strain>
    </source>
</reference>
<dbReference type="GO" id="GO:0003991">
    <property type="term" value="F:acetylglutamate kinase activity"/>
    <property type="evidence" value="ECO:0007669"/>
    <property type="project" value="UniProtKB-EC"/>
</dbReference>
<dbReference type="FunFam" id="3.40.630.30:FF:000029">
    <property type="entry name" value="Bifunctional acetylglutamate kinase/N-acetyl-gamma-glutamyl-phosphate reductase"/>
    <property type="match status" value="1"/>
</dbReference>
<comment type="caution">
    <text evidence="23">The sequence shown here is derived from an EMBL/GenBank/DDBJ whole genome shotgun (WGS) entry which is preliminary data.</text>
</comment>
<dbReference type="SMART" id="SM00859">
    <property type="entry name" value="Semialdhyde_dh"/>
    <property type="match status" value="1"/>
</dbReference>
<keyword evidence="16 19" id="KW-0496">Mitochondrion</keyword>
<dbReference type="GO" id="GO:0006526">
    <property type="term" value="P:L-arginine biosynthetic process"/>
    <property type="evidence" value="ECO:0007669"/>
    <property type="project" value="UniProtKB-UniRule"/>
</dbReference>
<evidence type="ECO:0000256" key="18">
    <source>
        <dbReference type="ARBA" id="ARBA00048141"/>
    </source>
</evidence>
<dbReference type="EC" id="2.7.2.8" evidence="6"/>
<dbReference type="InterPro" id="IPR004662">
    <property type="entry name" value="AcgluKinase_fam"/>
</dbReference>
<evidence type="ECO:0000256" key="16">
    <source>
        <dbReference type="ARBA" id="ARBA00023128"/>
    </source>
</evidence>
<evidence type="ECO:0000256" key="7">
    <source>
        <dbReference type="ARBA" id="ARBA00022571"/>
    </source>
</evidence>
<comment type="catalytic activity">
    <reaction evidence="18">
        <text>N-acetyl-L-glutamate + ATP = N-acetyl-L-glutamyl 5-phosphate + ADP</text>
        <dbReference type="Rhea" id="RHEA:14629"/>
        <dbReference type="ChEBI" id="CHEBI:30616"/>
        <dbReference type="ChEBI" id="CHEBI:44337"/>
        <dbReference type="ChEBI" id="CHEBI:57936"/>
        <dbReference type="ChEBI" id="CHEBI:456216"/>
        <dbReference type="EC" id="2.7.2.8"/>
    </reaction>
</comment>
<dbReference type="InterPro" id="IPR000534">
    <property type="entry name" value="Semialdehyde_DH_NAD-bd"/>
</dbReference>
<dbReference type="GO" id="GO:0051287">
    <property type="term" value="F:NAD binding"/>
    <property type="evidence" value="ECO:0007669"/>
    <property type="project" value="UniProtKB-UniRule"/>
</dbReference>
<dbReference type="Gene3D" id="3.40.1160.10">
    <property type="entry name" value="Acetylglutamate kinase-like"/>
    <property type="match status" value="1"/>
</dbReference>
<dbReference type="CDD" id="cd04263">
    <property type="entry name" value="DUF619-NAGK-FABP"/>
    <property type="match status" value="1"/>
</dbReference>
<dbReference type="Pfam" id="PF00696">
    <property type="entry name" value="AA_kinase"/>
    <property type="match status" value="1"/>
</dbReference>
<evidence type="ECO:0000256" key="9">
    <source>
        <dbReference type="ARBA" id="ARBA00022679"/>
    </source>
</evidence>
<dbReference type="GO" id="GO:0070401">
    <property type="term" value="F:NADP+ binding"/>
    <property type="evidence" value="ECO:0007669"/>
    <property type="project" value="InterPro"/>
</dbReference>
<dbReference type="CDD" id="cd24149">
    <property type="entry name" value="AGPR_N_ARG5_6_like"/>
    <property type="match status" value="1"/>
</dbReference>
<dbReference type="Pfam" id="PF22698">
    <property type="entry name" value="Semialdhyde_dhC_1"/>
    <property type="match status" value="1"/>
</dbReference>
<dbReference type="SUPFAM" id="SSF51735">
    <property type="entry name" value="NAD(P)-binding Rossmann-fold domains"/>
    <property type="match status" value="1"/>
</dbReference>
<evidence type="ECO:0000256" key="12">
    <source>
        <dbReference type="ARBA" id="ARBA00022840"/>
    </source>
</evidence>
<organism evidence="23 24">
    <name type="scientific">Mycena venus</name>
    <dbReference type="NCBI Taxonomy" id="2733690"/>
    <lineage>
        <taxon>Eukaryota</taxon>
        <taxon>Fungi</taxon>
        <taxon>Dikarya</taxon>
        <taxon>Basidiomycota</taxon>
        <taxon>Agaricomycotina</taxon>
        <taxon>Agaricomycetes</taxon>
        <taxon>Agaricomycetidae</taxon>
        <taxon>Agaricales</taxon>
        <taxon>Marasmiineae</taxon>
        <taxon>Mycenaceae</taxon>
        <taxon>Mycena</taxon>
    </lineage>
</organism>
<evidence type="ECO:0000313" key="24">
    <source>
        <dbReference type="Proteomes" id="UP000620124"/>
    </source>
</evidence>
<feature type="active site" evidence="20">
    <location>
        <position position="690"/>
    </location>
</feature>
<dbReference type="GO" id="GO:0005759">
    <property type="term" value="C:mitochondrial matrix"/>
    <property type="evidence" value="ECO:0007669"/>
    <property type="project" value="TreeGrafter"/>
</dbReference>
<protein>
    <recommendedName>
        <fullName evidence="6">acetylglutamate kinase</fullName>
        <ecNumber evidence="6">2.7.2.8</ecNumber>
    </recommendedName>
</protein>
<dbReference type="NCBIfam" id="TIGR01850">
    <property type="entry name" value="argC"/>
    <property type="match status" value="1"/>
</dbReference>
<dbReference type="HAMAP" id="MF_00150">
    <property type="entry name" value="ArgC_type1"/>
    <property type="match status" value="1"/>
</dbReference>
<keyword evidence="11 19" id="KW-0418">Kinase</keyword>
<evidence type="ECO:0000256" key="5">
    <source>
        <dbReference type="ARBA" id="ARBA00007239"/>
    </source>
</evidence>
<dbReference type="PROSITE" id="PS01224">
    <property type="entry name" value="ARGC"/>
    <property type="match status" value="1"/>
</dbReference>
<dbReference type="Pfam" id="PF04768">
    <property type="entry name" value="NAT"/>
    <property type="match status" value="1"/>
</dbReference>
<accession>A0A8H7DE44</accession>
<dbReference type="Gene3D" id="3.40.50.720">
    <property type="entry name" value="NAD(P)-binding Rossmann-like Domain"/>
    <property type="match status" value="1"/>
</dbReference>
<evidence type="ECO:0000256" key="8">
    <source>
        <dbReference type="ARBA" id="ARBA00022605"/>
    </source>
</evidence>
<comment type="pathway">
    <text evidence="2 19">Amino-acid biosynthesis; L-arginine biosynthesis; N(2)-acetyl-L-ornithine from L-glutamate: step 2/4.</text>
</comment>
<dbReference type="SUPFAM" id="SSF53633">
    <property type="entry name" value="Carbamate kinase-like"/>
    <property type="match status" value="1"/>
</dbReference>
<name>A0A8H7DE44_9AGAR</name>
<dbReference type="EMBL" id="JACAZI010000002">
    <property type="protein sequence ID" value="KAF7368803.1"/>
    <property type="molecule type" value="Genomic_DNA"/>
</dbReference>
<dbReference type="GO" id="GO:0005524">
    <property type="term" value="F:ATP binding"/>
    <property type="evidence" value="ECO:0007669"/>
    <property type="project" value="UniProtKB-UniRule"/>
</dbReference>
<evidence type="ECO:0000256" key="1">
    <source>
        <dbReference type="ARBA" id="ARBA00004173"/>
    </source>
</evidence>
<dbReference type="OrthoDB" id="438291at2759"/>
<evidence type="ECO:0000256" key="19">
    <source>
        <dbReference type="PIRNR" id="PIRNR036440"/>
    </source>
</evidence>
<dbReference type="NCBIfam" id="TIGR00761">
    <property type="entry name" value="argB"/>
    <property type="match status" value="1"/>
</dbReference>